<dbReference type="AlphaFoldDB" id="A0A9E4TTP4"/>
<protein>
    <submittedName>
        <fullName evidence="1">Uncharacterized protein</fullName>
    </submittedName>
</protein>
<organism evidence="1 2">
    <name type="scientific">Candidatus Thiodiazotropha taylori</name>
    <dbReference type="NCBI Taxonomy" id="2792791"/>
    <lineage>
        <taxon>Bacteria</taxon>
        <taxon>Pseudomonadati</taxon>
        <taxon>Pseudomonadota</taxon>
        <taxon>Gammaproteobacteria</taxon>
        <taxon>Chromatiales</taxon>
        <taxon>Sedimenticolaceae</taxon>
        <taxon>Candidatus Thiodiazotropha</taxon>
    </lineage>
</organism>
<accession>A0A9E4TTP4</accession>
<comment type="caution">
    <text evidence="1">The sequence shown here is derived from an EMBL/GenBank/DDBJ whole genome shotgun (WGS) entry which is preliminary data.</text>
</comment>
<gene>
    <name evidence="1" type="ORF">JAY77_15450</name>
</gene>
<sequence length="177" mass="19191">MAWVDLSTAFESDTTLTSTQMQNLRDNLQAMMDGDTGAPRLECEGFVNPSAGENVMQVSPDFTVESMTGSYVKYCEVIVLFDGKIRVKQTINNTQADIAYTRVYVNGVATGTEHTQSGAGSNSVFDDITVSCGDLVQIYCKRQSIPGGKSVTAISYSTDVNIAGQINHLYPIPTYAF</sequence>
<reference evidence="1" key="1">
    <citation type="journal article" date="2021" name="Proc. Natl. Acad. Sci. U.S.A.">
        <title>Global biogeography of chemosynthetic symbionts reveals both localized and globally distributed symbiont groups. .</title>
        <authorList>
            <person name="Osvatic J.T."/>
            <person name="Wilkins L.G.E."/>
            <person name="Leibrecht L."/>
            <person name="Leray M."/>
            <person name="Zauner S."/>
            <person name="Polzin J."/>
            <person name="Camacho Y."/>
            <person name="Gros O."/>
            <person name="van Gils J.A."/>
            <person name="Eisen J.A."/>
            <person name="Petersen J.M."/>
            <person name="Yuen B."/>
        </authorList>
    </citation>
    <scope>NUCLEOTIDE SEQUENCE</scope>
    <source>
        <strain evidence="1">MAGclacostrist055</strain>
    </source>
</reference>
<proteinExistence type="predicted"/>
<name>A0A9E4TTP4_9GAMM</name>
<evidence type="ECO:0000313" key="2">
    <source>
        <dbReference type="Proteomes" id="UP000886674"/>
    </source>
</evidence>
<dbReference type="Proteomes" id="UP000886674">
    <property type="component" value="Unassembled WGS sequence"/>
</dbReference>
<evidence type="ECO:0000313" key="1">
    <source>
        <dbReference type="EMBL" id="MCG7979525.1"/>
    </source>
</evidence>
<dbReference type="EMBL" id="JAEPCR010000073">
    <property type="protein sequence ID" value="MCG7979525.1"/>
    <property type="molecule type" value="Genomic_DNA"/>
</dbReference>